<feature type="coiled-coil region" evidence="1">
    <location>
        <begin position="17"/>
        <end position="58"/>
    </location>
</feature>
<dbReference type="Proteomes" id="UP001151760">
    <property type="component" value="Unassembled WGS sequence"/>
</dbReference>
<gene>
    <name evidence="2" type="ORF">Tco_1113267</name>
</gene>
<name>A0ABQ5IRZ8_9ASTR</name>
<sequence>MLARGNTLQSDEDRLKLDELMALCTTLQNRVLDLEKTKITQHNDIASLKRRVKKLEKKDRSRTHRLKRLYKVGLTARVETSDNEEKITQVSVHDVECFAGEKGVCVAEQDVVKNAASAATTTTALIKTISDITLAQALEEMKSTKPKKKGVVIQELGESTTTISSQLSSQQSQEKGKGILIEPVKPMNKKNQIRLDEETTLNLQAEFDEEERLAREKAKKEEEANIALIETWDDIQAKIDVDHQFG</sequence>
<dbReference type="EMBL" id="BQNB010021105">
    <property type="protein sequence ID" value="GJU02929.1"/>
    <property type="molecule type" value="Genomic_DNA"/>
</dbReference>
<reference evidence="2" key="2">
    <citation type="submission" date="2022-01" db="EMBL/GenBank/DDBJ databases">
        <authorList>
            <person name="Yamashiro T."/>
            <person name="Shiraishi A."/>
            <person name="Satake H."/>
            <person name="Nakayama K."/>
        </authorList>
    </citation>
    <scope>NUCLEOTIDE SEQUENCE</scope>
</reference>
<protein>
    <submittedName>
        <fullName evidence="2">Uncharacterized protein</fullName>
    </submittedName>
</protein>
<evidence type="ECO:0000313" key="2">
    <source>
        <dbReference type="EMBL" id="GJU02929.1"/>
    </source>
</evidence>
<evidence type="ECO:0000256" key="1">
    <source>
        <dbReference type="SAM" id="Coils"/>
    </source>
</evidence>
<keyword evidence="3" id="KW-1185">Reference proteome</keyword>
<organism evidence="2 3">
    <name type="scientific">Tanacetum coccineum</name>
    <dbReference type="NCBI Taxonomy" id="301880"/>
    <lineage>
        <taxon>Eukaryota</taxon>
        <taxon>Viridiplantae</taxon>
        <taxon>Streptophyta</taxon>
        <taxon>Embryophyta</taxon>
        <taxon>Tracheophyta</taxon>
        <taxon>Spermatophyta</taxon>
        <taxon>Magnoliopsida</taxon>
        <taxon>eudicotyledons</taxon>
        <taxon>Gunneridae</taxon>
        <taxon>Pentapetalae</taxon>
        <taxon>asterids</taxon>
        <taxon>campanulids</taxon>
        <taxon>Asterales</taxon>
        <taxon>Asteraceae</taxon>
        <taxon>Asteroideae</taxon>
        <taxon>Anthemideae</taxon>
        <taxon>Anthemidinae</taxon>
        <taxon>Tanacetum</taxon>
    </lineage>
</organism>
<accession>A0ABQ5IRZ8</accession>
<evidence type="ECO:0000313" key="3">
    <source>
        <dbReference type="Proteomes" id="UP001151760"/>
    </source>
</evidence>
<proteinExistence type="predicted"/>
<reference evidence="2" key="1">
    <citation type="journal article" date="2022" name="Int. J. Mol. Sci.">
        <title>Draft Genome of Tanacetum Coccineum: Genomic Comparison of Closely Related Tanacetum-Family Plants.</title>
        <authorList>
            <person name="Yamashiro T."/>
            <person name="Shiraishi A."/>
            <person name="Nakayama K."/>
            <person name="Satake H."/>
        </authorList>
    </citation>
    <scope>NUCLEOTIDE SEQUENCE</scope>
</reference>
<feature type="coiled-coil region" evidence="1">
    <location>
        <begin position="203"/>
        <end position="230"/>
    </location>
</feature>
<keyword evidence="1" id="KW-0175">Coiled coil</keyword>
<comment type="caution">
    <text evidence="2">The sequence shown here is derived from an EMBL/GenBank/DDBJ whole genome shotgun (WGS) entry which is preliminary data.</text>
</comment>